<dbReference type="EMBL" id="CP092365">
    <property type="protein sequence ID" value="ULN52097.1"/>
    <property type="molecule type" value="Genomic_DNA"/>
</dbReference>
<keyword evidence="4 5" id="KW-0472">Membrane</keyword>
<sequence length="182" mass="19545">MTTDTTTGKRRLWWRHAISVAVFPATMAIVVPALIAVAAGVRLAGPGSGPAIASVIAGALLIAGGVALMIWTVVLFDRFGAGTLGIGSVMGEPVHLVVRGPYRHVRNPMITGVLCILLGEAAVTLSGWLLGWFAVFAVAQVLAIRCWEEPHLLDRYGSAYREYRRHVPGWIPRVTPWTPQAT</sequence>
<keyword evidence="3 5" id="KW-1133">Transmembrane helix</keyword>
<accession>A0ABY3TY00</accession>
<dbReference type="InterPro" id="IPR007318">
    <property type="entry name" value="Phopholipid_MeTrfase"/>
</dbReference>
<evidence type="ECO:0000256" key="1">
    <source>
        <dbReference type="ARBA" id="ARBA00004127"/>
    </source>
</evidence>
<evidence type="ECO:0000313" key="6">
    <source>
        <dbReference type="EMBL" id="ULN52097.1"/>
    </source>
</evidence>
<dbReference type="Proteomes" id="UP001055200">
    <property type="component" value="Chromosome"/>
</dbReference>
<dbReference type="Gene3D" id="1.20.120.1630">
    <property type="match status" value="1"/>
</dbReference>
<keyword evidence="2 5" id="KW-0812">Transmembrane</keyword>
<name>A0ABY3TY00_9MYCO</name>
<gene>
    <name evidence="6" type="ORF">MIU77_14710</name>
</gene>
<evidence type="ECO:0000256" key="5">
    <source>
        <dbReference type="SAM" id="Phobius"/>
    </source>
</evidence>
<dbReference type="Pfam" id="PF04191">
    <property type="entry name" value="PEMT"/>
    <property type="match status" value="1"/>
</dbReference>
<reference evidence="6" key="1">
    <citation type="submission" date="2022-08" db="EMBL/GenBank/DDBJ databases">
        <title>Complete genome sequence of 14 non-tuberculosis mycobacteria type-strains.</title>
        <authorList>
            <person name="Igarashi Y."/>
            <person name="Osugi A."/>
            <person name="Mitarai S."/>
        </authorList>
    </citation>
    <scope>NUCLEOTIDE SEQUENCE</scope>
    <source>
        <strain evidence="6">DSM 45575</strain>
    </source>
</reference>
<protein>
    <submittedName>
        <fullName evidence="6">Isoprenylcysteine carboxylmethyltransferase family protein</fullName>
    </submittedName>
</protein>
<evidence type="ECO:0000256" key="3">
    <source>
        <dbReference type="ARBA" id="ARBA00022989"/>
    </source>
</evidence>
<evidence type="ECO:0000256" key="4">
    <source>
        <dbReference type="ARBA" id="ARBA00023136"/>
    </source>
</evidence>
<evidence type="ECO:0000256" key="2">
    <source>
        <dbReference type="ARBA" id="ARBA00022692"/>
    </source>
</evidence>
<evidence type="ECO:0000313" key="7">
    <source>
        <dbReference type="Proteomes" id="UP001055200"/>
    </source>
</evidence>
<dbReference type="RefSeq" id="WP_240170377.1">
    <property type="nucleotide sequence ID" value="NZ_CP092365.1"/>
</dbReference>
<comment type="subcellular location">
    <subcellularLocation>
        <location evidence="1">Endomembrane system</location>
        <topology evidence="1">Multi-pass membrane protein</topology>
    </subcellularLocation>
</comment>
<proteinExistence type="predicted"/>
<keyword evidence="7" id="KW-1185">Reference proteome</keyword>
<feature type="transmembrane region" description="Helical" evidence="5">
    <location>
        <begin position="51"/>
        <end position="76"/>
    </location>
</feature>
<feature type="transmembrane region" description="Helical" evidence="5">
    <location>
        <begin position="12"/>
        <end position="39"/>
    </location>
</feature>
<organism evidence="6 7">
    <name type="scientific">Mycolicibacillus parakoreensis</name>
    <dbReference type="NCBI Taxonomy" id="1069221"/>
    <lineage>
        <taxon>Bacteria</taxon>
        <taxon>Bacillati</taxon>
        <taxon>Actinomycetota</taxon>
        <taxon>Actinomycetes</taxon>
        <taxon>Mycobacteriales</taxon>
        <taxon>Mycobacteriaceae</taxon>
        <taxon>Mycolicibacillus</taxon>
    </lineage>
</organism>